<comment type="caution">
    <text evidence="1">The sequence shown here is derived from an EMBL/GenBank/DDBJ whole genome shotgun (WGS) entry which is preliminary data.</text>
</comment>
<protein>
    <submittedName>
        <fullName evidence="1">Uncharacterized protein</fullName>
    </submittedName>
</protein>
<dbReference type="Proteomes" id="UP001151760">
    <property type="component" value="Unassembled WGS sequence"/>
</dbReference>
<evidence type="ECO:0000313" key="1">
    <source>
        <dbReference type="EMBL" id="GJU04128.1"/>
    </source>
</evidence>
<organism evidence="1 2">
    <name type="scientific">Tanacetum coccineum</name>
    <dbReference type="NCBI Taxonomy" id="301880"/>
    <lineage>
        <taxon>Eukaryota</taxon>
        <taxon>Viridiplantae</taxon>
        <taxon>Streptophyta</taxon>
        <taxon>Embryophyta</taxon>
        <taxon>Tracheophyta</taxon>
        <taxon>Spermatophyta</taxon>
        <taxon>Magnoliopsida</taxon>
        <taxon>eudicotyledons</taxon>
        <taxon>Gunneridae</taxon>
        <taxon>Pentapetalae</taxon>
        <taxon>asterids</taxon>
        <taxon>campanulids</taxon>
        <taxon>Asterales</taxon>
        <taxon>Asteraceae</taxon>
        <taxon>Asteroideae</taxon>
        <taxon>Anthemideae</taxon>
        <taxon>Anthemidinae</taxon>
        <taxon>Tanacetum</taxon>
    </lineage>
</organism>
<reference evidence="1" key="1">
    <citation type="journal article" date="2022" name="Int. J. Mol. Sci.">
        <title>Draft Genome of Tanacetum Coccineum: Genomic Comparison of Closely Related Tanacetum-Family Plants.</title>
        <authorList>
            <person name="Yamashiro T."/>
            <person name="Shiraishi A."/>
            <person name="Nakayama K."/>
            <person name="Satake H."/>
        </authorList>
    </citation>
    <scope>NUCLEOTIDE SEQUENCE</scope>
</reference>
<dbReference type="EMBL" id="BQNB010021219">
    <property type="protein sequence ID" value="GJU04128.1"/>
    <property type="molecule type" value="Genomic_DNA"/>
</dbReference>
<name>A0ABQ5IY49_9ASTR</name>
<proteinExistence type="predicted"/>
<sequence length="115" mass="12886">MKLPSGTTLDSLYMALLILDLQEDGVDLQDDGVDLQEDGVDLQHDGVELQEDEVDLQHDGAELQDDGHNIQPAVAPARVRTRRQSQRLVMRNWNRRPMPTVNGEGTTPEKAFLIL</sequence>
<accession>A0ABQ5IY49</accession>
<gene>
    <name evidence="1" type="ORF">Tco_1114466</name>
</gene>
<evidence type="ECO:0000313" key="2">
    <source>
        <dbReference type="Proteomes" id="UP001151760"/>
    </source>
</evidence>
<keyword evidence="2" id="KW-1185">Reference proteome</keyword>
<reference evidence="1" key="2">
    <citation type="submission" date="2022-01" db="EMBL/GenBank/DDBJ databases">
        <authorList>
            <person name="Yamashiro T."/>
            <person name="Shiraishi A."/>
            <person name="Satake H."/>
            <person name="Nakayama K."/>
        </authorList>
    </citation>
    <scope>NUCLEOTIDE SEQUENCE</scope>
</reference>